<organism evidence="2 3">
    <name type="scientific">[Eubacterium] siraeum CAG:80</name>
    <dbReference type="NCBI Taxonomy" id="1263080"/>
    <lineage>
        <taxon>Bacteria</taxon>
        <taxon>Bacillati</taxon>
        <taxon>Bacillota</taxon>
        <taxon>Clostridia</taxon>
        <taxon>Eubacteriales</taxon>
        <taxon>Oscillospiraceae</taxon>
        <taxon>Oscillospiraceae incertae sedis</taxon>
    </lineage>
</organism>
<feature type="domain" description="Fibronectin type-III" evidence="1">
    <location>
        <begin position="11"/>
        <end position="100"/>
    </location>
</feature>
<dbReference type="Proteomes" id="UP000018142">
    <property type="component" value="Unassembled WGS sequence"/>
</dbReference>
<evidence type="ECO:0000259" key="1">
    <source>
        <dbReference type="PROSITE" id="PS50853"/>
    </source>
</evidence>
<dbReference type="AlphaFoldDB" id="R6SLM3"/>
<dbReference type="Pfam" id="PF00041">
    <property type="entry name" value="fn3"/>
    <property type="match status" value="1"/>
</dbReference>
<sequence length="100" mass="10805">MRIAGKTRIPNVAKFTGSAVSASAVKLDWSKNDKATGYVIEQYKGGRWTEIKAVDNDVTEITVEGLAKGTAYTFRIKSVKTVDGADKSSEYASVKVKTAE</sequence>
<evidence type="ECO:0000313" key="2">
    <source>
        <dbReference type="EMBL" id="CDC47462.1"/>
    </source>
</evidence>
<dbReference type="PROSITE" id="PS50853">
    <property type="entry name" value="FN3"/>
    <property type="match status" value="1"/>
</dbReference>
<dbReference type="EMBL" id="CBFJ010000144">
    <property type="protein sequence ID" value="CDC47462.1"/>
    <property type="molecule type" value="Genomic_DNA"/>
</dbReference>
<dbReference type="Gene3D" id="2.60.40.10">
    <property type="entry name" value="Immunoglobulins"/>
    <property type="match status" value="1"/>
</dbReference>
<accession>R6SLM3</accession>
<name>R6SLM3_9FIRM</name>
<protein>
    <submittedName>
        <fullName evidence="2">Fibronectin type III domain protein</fullName>
    </submittedName>
</protein>
<dbReference type="InterPro" id="IPR036116">
    <property type="entry name" value="FN3_sf"/>
</dbReference>
<comment type="caution">
    <text evidence="2">The sequence shown here is derived from an EMBL/GenBank/DDBJ whole genome shotgun (WGS) entry which is preliminary data.</text>
</comment>
<dbReference type="InterPro" id="IPR013783">
    <property type="entry name" value="Ig-like_fold"/>
</dbReference>
<dbReference type="SUPFAM" id="SSF49265">
    <property type="entry name" value="Fibronectin type III"/>
    <property type="match status" value="1"/>
</dbReference>
<evidence type="ECO:0000313" key="3">
    <source>
        <dbReference type="Proteomes" id="UP000018142"/>
    </source>
</evidence>
<gene>
    <name evidence="2" type="ORF">BN788_02247</name>
</gene>
<dbReference type="CDD" id="cd00063">
    <property type="entry name" value="FN3"/>
    <property type="match status" value="1"/>
</dbReference>
<dbReference type="InterPro" id="IPR003961">
    <property type="entry name" value="FN3_dom"/>
</dbReference>
<proteinExistence type="predicted"/>
<reference evidence="2" key="1">
    <citation type="submission" date="2012-11" db="EMBL/GenBank/DDBJ databases">
        <title>Dependencies among metagenomic species, viruses, plasmids and units of genetic variation.</title>
        <authorList>
            <person name="Nielsen H.B."/>
            <person name="Almeida M."/>
            <person name="Juncker A.S."/>
            <person name="Rasmussen S."/>
            <person name="Li J."/>
            <person name="Sunagawa S."/>
            <person name="Plichta D."/>
            <person name="Gautier L."/>
            <person name="Le Chatelier E."/>
            <person name="Peletier E."/>
            <person name="Bonde I."/>
            <person name="Nielsen T."/>
            <person name="Manichanh C."/>
            <person name="Arumugam M."/>
            <person name="Batto J."/>
            <person name="Santos M.B.Q.D."/>
            <person name="Blom N."/>
            <person name="Borruel N."/>
            <person name="Burgdorf K.S."/>
            <person name="Boumezbeur F."/>
            <person name="Casellas F."/>
            <person name="Dore J."/>
            <person name="Guarner F."/>
            <person name="Hansen T."/>
            <person name="Hildebrand F."/>
            <person name="Kaas R.S."/>
            <person name="Kennedy S."/>
            <person name="Kristiansen K."/>
            <person name="Kultima J.R."/>
            <person name="Leonard P."/>
            <person name="Levenez F."/>
            <person name="Lund O."/>
            <person name="Moumen B."/>
            <person name="Le Paslier D."/>
            <person name="Pons N."/>
            <person name="Pedersen O."/>
            <person name="Prifti E."/>
            <person name="Qin J."/>
            <person name="Raes J."/>
            <person name="Tap J."/>
            <person name="Tims S."/>
            <person name="Ussery D.W."/>
            <person name="Yamada T."/>
            <person name="MetaHit consortium"/>
            <person name="Renault P."/>
            <person name="Sicheritz-Ponten T."/>
            <person name="Bork P."/>
            <person name="Wang J."/>
            <person name="Brunak S."/>
            <person name="Ehrlich S.D."/>
        </authorList>
    </citation>
    <scope>NUCLEOTIDE SEQUENCE [LARGE SCALE GENOMIC DNA]</scope>
</reference>